<evidence type="ECO:0000256" key="6">
    <source>
        <dbReference type="ARBA" id="ARBA00011889"/>
    </source>
</evidence>
<evidence type="ECO:0000256" key="7">
    <source>
        <dbReference type="ARBA" id="ARBA00014680"/>
    </source>
</evidence>
<protein>
    <recommendedName>
        <fullName evidence="7">Pyrimidine-nucleoside phosphorylase</fullName>
        <ecNumber evidence="6">2.4.2.2</ecNumber>
    </recommendedName>
</protein>
<dbReference type="InterPro" id="IPR013102">
    <property type="entry name" value="PYNP_C"/>
</dbReference>
<dbReference type="EC" id="2.4.2.2" evidence="6"/>
<evidence type="ECO:0000256" key="8">
    <source>
        <dbReference type="ARBA" id="ARBA00022676"/>
    </source>
</evidence>
<dbReference type="Proteomes" id="UP000470409">
    <property type="component" value="Unassembled WGS sequence"/>
</dbReference>
<dbReference type="InterPro" id="IPR036566">
    <property type="entry name" value="PYNP-like_C_sf"/>
</dbReference>
<dbReference type="Gene3D" id="3.40.1030.10">
    <property type="entry name" value="Nucleoside phosphorylase/phosphoribosyltransferase catalytic domain"/>
    <property type="match status" value="1"/>
</dbReference>
<dbReference type="GO" id="GO:0006206">
    <property type="term" value="P:pyrimidine nucleobase metabolic process"/>
    <property type="evidence" value="ECO:0007669"/>
    <property type="project" value="InterPro"/>
</dbReference>
<dbReference type="SMART" id="SM00941">
    <property type="entry name" value="PYNP_C"/>
    <property type="match status" value="1"/>
</dbReference>
<dbReference type="Pfam" id="PF00591">
    <property type="entry name" value="Glycos_transf_3"/>
    <property type="match status" value="1"/>
</dbReference>
<evidence type="ECO:0000256" key="13">
    <source>
        <dbReference type="ARBA" id="ARBA00048525"/>
    </source>
</evidence>
<dbReference type="GO" id="GO:0004645">
    <property type="term" value="F:1,4-alpha-oligoglucan phosphorylase activity"/>
    <property type="evidence" value="ECO:0007669"/>
    <property type="project" value="InterPro"/>
</dbReference>
<dbReference type="RefSeq" id="WP_001243067.1">
    <property type="nucleotide sequence ID" value="NZ_JBNTKI010000001.1"/>
</dbReference>
<evidence type="ECO:0000256" key="2">
    <source>
        <dbReference type="ARBA" id="ARBA00001958"/>
    </source>
</evidence>
<evidence type="ECO:0000256" key="3">
    <source>
        <dbReference type="ARBA" id="ARBA00003877"/>
    </source>
</evidence>
<dbReference type="InterPro" id="IPR036320">
    <property type="entry name" value="Glycosyl_Trfase_fam3_N_dom_sf"/>
</dbReference>
<dbReference type="InterPro" id="IPR017872">
    <property type="entry name" value="Pyrmidine_PPase_CS"/>
</dbReference>
<dbReference type="NCBIfam" id="NF004747">
    <property type="entry name" value="PRK06078.1"/>
    <property type="match status" value="1"/>
</dbReference>
<comment type="cofactor">
    <cofactor evidence="2">
        <name>K(+)</name>
        <dbReference type="ChEBI" id="CHEBI:29103"/>
    </cofactor>
</comment>
<dbReference type="FunFam" id="3.40.1030.10:FF:000003">
    <property type="entry name" value="Pyrimidine-nucleoside phosphorylase"/>
    <property type="match status" value="1"/>
</dbReference>
<comment type="caution">
    <text evidence="15">The sequence shown here is derived from an EMBL/GenBank/DDBJ whole genome shotgun (WGS) entry which is preliminary data.</text>
</comment>
<dbReference type="PANTHER" id="PTHR10515:SF0">
    <property type="entry name" value="THYMIDINE PHOSPHORYLASE"/>
    <property type="match status" value="1"/>
</dbReference>
<evidence type="ECO:0000313" key="16">
    <source>
        <dbReference type="Proteomes" id="UP000470409"/>
    </source>
</evidence>
<evidence type="ECO:0000256" key="10">
    <source>
        <dbReference type="ARBA" id="ARBA00022723"/>
    </source>
</evidence>
<dbReference type="EMBL" id="WBPG01000008">
    <property type="protein sequence ID" value="KAB2444567.1"/>
    <property type="molecule type" value="Genomic_DNA"/>
</dbReference>
<proteinExistence type="inferred from homology"/>
<comment type="catalytic activity">
    <reaction evidence="12">
        <text>uridine + phosphate = alpha-D-ribose 1-phosphate + uracil</text>
        <dbReference type="Rhea" id="RHEA:24388"/>
        <dbReference type="ChEBI" id="CHEBI:16704"/>
        <dbReference type="ChEBI" id="CHEBI:17568"/>
        <dbReference type="ChEBI" id="CHEBI:43474"/>
        <dbReference type="ChEBI" id="CHEBI:57720"/>
        <dbReference type="EC" id="2.4.2.2"/>
    </reaction>
</comment>
<dbReference type="AlphaFoldDB" id="A0A7V7SA73"/>
<dbReference type="GO" id="GO:0046872">
    <property type="term" value="F:metal ion binding"/>
    <property type="evidence" value="ECO:0007669"/>
    <property type="project" value="UniProtKB-KW"/>
</dbReference>
<dbReference type="SUPFAM" id="SSF54680">
    <property type="entry name" value="Pyrimidine nucleoside phosphorylase C-terminal domain"/>
    <property type="match status" value="1"/>
</dbReference>
<dbReference type="Gene3D" id="1.20.970.10">
    <property type="entry name" value="Transferase, Pyrimidine Nucleoside Phosphorylase, Chain C"/>
    <property type="match status" value="1"/>
</dbReference>
<dbReference type="SUPFAM" id="SSF52418">
    <property type="entry name" value="Nucleoside phosphorylase/phosphoribosyltransferase catalytic domain"/>
    <property type="match status" value="1"/>
</dbReference>
<dbReference type="PROSITE" id="PS00647">
    <property type="entry name" value="THYMID_PHOSPHORYLASE"/>
    <property type="match status" value="1"/>
</dbReference>
<evidence type="ECO:0000256" key="12">
    <source>
        <dbReference type="ARBA" id="ARBA00048453"/>
    </source>
</evidence>
<comment type="similarity">
    <text evidence="4">Belongs to the thymidine/pyrimidine-nucleoside phosphorylase family.</text>
</comment>
<dbReference type="InterPro" id="IPR017459">
    <property type="entry name" value="Glycosyl_Trfase_fam3_N_dom"/>
</dbReference>
<feature type="domain" description="Pyrimidine nucleoside phosphorylase C-terminal" evidence="14">
    <location>
        <begin position="345"/>
        <end position="418"/>
    </location>
</feature>
<dbReference type="InterPro" id="IPR035902">
    <property type="entry name" value="Nuc_phospho_transferase"/>
</dbReference>
<accession>A0A7V7SA73</accession>
<evidence type="ECO:0000256" key="9">
    <source>
        <dbReference type="ARBA" id="ARBA00022679"/>
    </source>
</evidence>
<evidence type="ECO:0000313" key="15">
    <source>
        <dbReference type="EMBL" id="KAB2444567.1"/>
    </source>
</evidence>
<dbReference type="Gene3D" id="3.90.1170.30">
    <property type="entry name" value="Pyrimidine nucleoside phosphorylase-like, C-terminal domain"/>
    <property type="match status" value="1"/>
</dbReference>
<keyword evidence="9 15" id="KW-0808">Transferase</keyword>
<dbReference type="NCBIfam" id="TIGR02644">
    <property type="entry name" value="Y_phosphoryl"/>
    <property type="match status" value="1"/>
</dbReference>
<evidence type="ECO:0000256" key="4">
    <source>
        <dbReference type="ARBA" id="ARBA00006915"/>
    </source>
</evidence>
<evidence type="ECO:0000256" key="5">
    <source>
        <dbReference type="ARBA" id="ARBA00011738"/>
    </source>
</evidence>
<dbReference type="InterPro" id="IPR000053">
    <property type="entry name" value="Thymidine/pyrmidine_PPase"/>
</dbReference>
<dbReference type="Pfam" id="PF02885">
    <property type="entry name" value="Glycos_trans_3N"/>
    <property type="match status" value="1"/>
</dbReference>
<comment type="catalytic activity">
    <reaction evidence="13">
        <text>thymidine + phosphate = 2-deoxy-alpha-D-ribose 1-phosphate + thymine</text>
        <dbReference type="Rhea" id="RHEA:16037"/>
        <dbReference type="ChEBI" id="CHEBI:17748"/>
        <dbReference type="ChEBI" id="CHEBI:17821"/>
        <dbReference type="ChEBI" id="CHEBI:43474"/>
        <dbReference type="ChEBI" id="CHEBI:57259"/>
        <dbReference type="EC" id="2.4.2.2"/>
    </reaction>
</comment>
<dbReference type="PANTHER" id="PTHR10515">
    <property type="entry name" value="THYMIDINE PHOSPHORYLASE"/>
    <property type="match status" value="1"/>
</dbReference>
<gene>
    <name evidence="15" type="ORF">F8163_05115</name>
</gene>
<dbReference type="FunFam" id="3.90.1170.30:FF:000002">
    <property type="entry name" value="Pyrimidine-nucleoside phosphorylase"/>
    <property type="match status" value="1"/>
</dbReference>
<dbReference type="NCBIfam" id="NF004490">
    <property type="entry name" value="PRK05820.1"/>
    <property type="match status" value="1"/>
</dbReference>
<comment type="subunit">
    <text evidence="5">Homodimer.</text>
</comment>
<keyword evidence="11" id="KW-0630">Potassium</keyword>
<evidence type="ECO:0000256" key="1">
    <source>
        <dbReference type="ARBA" id="ARBA00001066"/>
    </source>
</evidence>
<keyword evidence="10" id="KW-0479">Metal-binding</keyword>
<dbReference type="GO" id="GO:0009032">
    <property type="term" value="F:thymidine phosphorylase activity"/>
    <property type="evidence" value="ECO:0007669"/>
    <property type="project" value="TreeGrafter"/>
</dbReference>
<keyword evidence="8 15" id="KW-0328">Glycosyltransferase</keyword>
<organism evidence="15 16">
    <name type="scientific">Bacillus luti</name>
    <dbReference type="NCBI Taxonomy" id="2026191"/>
    <lineage>
        <taxon>Bacteria</taxon>
        <taxon>Bacillati</taxon>
        <taxon>Bacillota</taxon>
        <taxon>Bacilli</taxon>
        <taxon>Bacillales</taxon>
        <taxon>Bacillaceae</taxon>
        <taxon>Bacillus</taxon>
        <taxon>Bacillus cereus group</taxon>
    </lineage>
</organism>
<dbReference type="GO" id="GO:0005829">
    <property type="term" value="C:cytosol"/>
    <property type="evidence" value="ECO:0007669"/>
    <property type="project" value="TreeGrafter"/>
</dbReference>
<dbReference type="Pfam" id="PF07831">
    <property type="entry name" value="PYNP_C"/>
    <property type="match status" value="1"/>
</dbReference>
<dbReference type="InterPro" id="IPR000312">
    <property type="entry name" value="Glycosyl_Trfase_fam3"/>
</dbReference>
<dbReference type="FunFam" id="1.20.970.10:FF:000002">
    <property type="entry name" value="Pyrimidine-nucleoside phosphorylase"/>
    <property type="match status" value="1"/>
</dbReference>
<dbReference type="PIRSF" id="PIRSF000478">
    <property type="entry name" value="TP_PyNP"/>
    <property type="match status" value="1"/>
</dbReference>
<dbReference type="SUPFAM" id="SSF47648">
    <property type="entry name" value="Nucleoside phosphorylase/phosphoribosyltransferase N-terminal domain"/>
    <property type="match status" value="1"/>
</dbReference>
<reference evidence="15 16" key="1">
    <citation type="submission" date="2019-10" db="EMBL/GenBank/DDBJ databases">
        <title>Bacillus from the desert of Cuatro Cinegas, Coahuila.</title>
        <authorList>
            <person name="Olmedo-Alvarez G."/>
            <person name="Saldana S."/>
            <person name="Barcelo D."/>
        </authorList>
    </citation>
    <scope>NUCLEOTIDE SEQUENCE [LARGE SCALE GENOMIC DNA]</scope>
    <source>
        <strain evidence="15 16">CH155b_5T</strain>
    </source>
</reference>
<comment type="catalytic activity">
    <reaction evidence="1">
        <text>2'-deoxyuridine + phosphate = 2-deoxy-alpha-D-ribose 1-phosphate + uracil</text>
        <dbReference type="Rhea" id="RHEA:22824"/>
        <dbReference type="ChEBI" id="CHEBI:16450"/>
        <dbReference type="ChEBI" id="CHEBI:17568"/>
        <dbReference type="ChEBI" id="CHEBI:43474"/>
        <dbReference type="ChEBI" id="CHEBI:57259"/>
        <dbReference type="EC" id="2.4.2.2"/>
    </reaction>
</comment>
<evidence type="ECO:0000259" key="14">
    <source>
        <dbReference type="SMART" id="SM00941"/>
    </source>
</evidence>
<evidence type="ECO:0000256" key="11">
    <source>
        <dbReference type="ARBA" id="ARBA00022958"/>
    </source>
</evidence>
<dbReference type="InterPro" id="IPR018090">
    <property type="entry name" value="Pyrmidine_PPas_bac/euk"/>
</dbReference>
<comment type="function">
    <text evidence="3">Catalyzes phosphorolysis of the pyrimidine nucleosides uridine, thymidine and 2'-deoxyuridine with the formation of the corresponding pyrimidine base and ribose-1-phosphate.</text>
</comment>
<dbReference type="GO" id="GO:0006213">
    <property type="term" value="P:pyrimidine nucleoside metabolic process"/>
    <property type="evidence" value="ECO:0007669"/>
    <property type="project" value="InterPro"/>
</dbReference>
<name>A0A7V7SA73_9BACI</name>
<sequence length="434" mass="46256">MRMVDLIAKKRDGHALTTEEINFIVEGYTNGDIPDYQVSSLAMAIFFQDMNDQERADLTMAMVNSGDTIDLSAIEGVKVDKHSTGGVGDTTTLVLGPLVAALDVPVAKMSGRGLGHTGGTIDKLEAVPGFHVEIENDEFMRLVNENKIAVIGQSGNLTPADKKLYALRDVTATVNSIPLIASSIMSKKIAAGADAIVLDVKTGAGAFMKTDEDAKRLAEAMVRIGNNVGRNTMAVISDMSQPLGEAIGNALEVQEAIDTLQGKGPKDLEELCLTLGSQMVYLAGQASSLEDAREKLIEVMNNGKALESFKTFLSAQGGDASVVDDPSKLPQAQFKIEVEAKEDGYVSEIVADEIGTAAMLLGAGRATKESEIDLAVGLMLRKKVGDSVKKGDSLVTIYANRENVEDVKAKIYENMKISKEHVDAPTLVHGIVTK</sequence>